<dbReference type="Gene3D" id="3.60.15.10">
    <property type="entry name" value="Ribonuclease Z/Hydroxyacylglutathione hydrolase-like"/>
    <property type="match status" value="1"/>
</dbReference>
<dbReference type="EMBL" id="DF820463">
    <property type="protein sequence ID" value="GAK55100.1"/>
    <property type="molecule type" value="Genomic_DNA"/>
</dbReference>
<dbReference type="InterPro" id="IPR001279">
    <property type="entry name" value="Metallo-B-lactamas"/>
</dbReference>
<reference evidence="3" key="1">
    <citation type="journal article" date="2015" name="PeerJ">
        <title>First genomic representation of candidate bacterial phylum KSB3 points to enhanced environmental sensing as a trigger of wastewater bulking.</title>
        <authorList>
            <person name="Sekiguchi Y."/>
            <person name="Ohashi A."/>
            <person name="Parks D.H."/>
            <person name="Yamauchi T."/>
            <person name="Tyson G.W."/>
            <person name="Hugenholtz P."/>
        </authorList>
    </citation>
    <scope>NUCLEOTIDE SEQUENCE [LARGE SCALE GENOMIC DNA]</scope>
</reference>
<dbReference type="Proteomes" id="UP000030661">
    <property type="component" value="Unassembled WGS sequence"/>
</dbReference>
<name>A0A0S6W9K3_VECG1</name>
<dbReference type="PANTHER" id="PTHR46018:SF2">
    <property type="entry name" value="ZINC PHOSPHODIESTERASE ELAC PROTEIN 1"/>
    <property type="match status" value="1"/>
</dbReference>
<evidence type="ECO:0000313" key="3">
    <source>
        <dbReference type="EMBL" id="GAK55100.1"/>
    </source>
</evidence>
<dbReference type="STRING" id="1499967.U27_01931"/>
<accession>A0A0S6W9K3</accession>
<dbReference type="Pfam" id="PF12706">
    <property type="entry name" value="Lactamase_B_2"/>
    <property type="match status" value="1"/>
</dbReference>
<keyword evidence="1 3" id="KW-0378">Hydrolase</keyword>
<dbReference type="InterPro" id="IPR036866">
    <property type="entry name" value="RibonucZ/Hydroxyglut_hydro"/>
</dbReference>
<evidence type="ECO:0000313" key="4">
    <source>
        <dbReference type="Proteomes" id="UP000030661"/>
    </source>
</evidence>
<sequence>MKKKSQIVLLGTGTPNADPERHGPSVAIVVNQTPYIVDCGPGVVRRAAAAYQAGVKGLEVRNLSHAFITHLHSDHTVGYPDLIFTPWVLERNEPLEVYGPPGLQEMTNHLLAAYQADIHERLYGLEPANDQGYQVHVTEIVPGQIYCDANVRVEAFRAKHGSWPAYGYKFFTPDRTIVISGDTAPFEGMVEQYQGCDVLIHEVHSAVGLQQRAPEWQKYHSSVHTSSIELAEVAAQARPGMLILYHQLFHGVVSEEELLREVQDRYDGTVISGKDLDVY</sequence>
<dbReference type="PANTHER" id="PTHR46018">
    <property type="entry name" value="ZINC PHOSPHODIESTERASE ELAC PROTEIN 1"/>
    <property type="match status" value="1"/>
</dbReference>
<dbReference type="CDD" id="cd07719">
    <property type="entry name" value="arylsulfatase_AtsA-like_MBL-fold"/>
    <property type="match status" value="1"/>
</dbReference>
<protein>
    <submittedName>
        <fullName evidence="3">Putative hydrolase</fullName>
    </submittedName>
</protein>
<proteinExistence type="predicted"/>
<keyword evidence="4" id="KW-1185">Reference proteome</keyword>
<dbReference type="GO" id="GO:0042781">
    <property type="term" value="F:3'-tRNA processing endoribonuclease activity"/>
    <property type="evidence" value="ECO:0007669"/>
    <property type="project" value="TreeGrafter"/>
</dbReference>
<evidence type="ECO:0000256" key="1">
    <source>
        <dbReference type="ARBA" id="ARBA00022801"/>
    </source>
</evidence>
<dbReference type="eggNOG" id="COG1234">
    <property type="taxonomic scope" value="Bacteria"/>
</dbReference>
<dbReference type="AlphaFoldDB" id="A0A0S6W9K3"/>
<evidence type="ECO:0000259" key="2">
    <source>
        <dbReference type="Pfam" id="PF12706"/>
    </source>
</evidence>
<dbReference type="SUPFAM" id="SSF56281">
    <property type="entry name" value="Metallo-hydrolase/oxidoreductase"/>
    <property type="match status" value="1"/>
</dbReference>
<gene>
    <name evidence="3" type="ORF">U27_01931</name>
</gene>
<feature type="domain" description="Metallo-beta-lactamase" evidence="2">
    <location>
        <begin position="36"/>
        <end position="246"/>
    </location>
</feature>
<dbReference type="HOGENOM" id="CLU_031317_0_2_0"/>
<dbReference type="InterPro" id="IPR044094">
    <property type="entry name" value="AtsA-like_MBL-fold"/>
</dbReference>
<organism evidence="3">
    <name type="scientific">Vecturithrix granuli</name>
    <dbReference type="NCBI Taxonomy" id="1499967"/>
    <lineage>
        <taxon>Bacteria</taxon>
        <taxon>Candidatus Moduliflexota</taxon>
        <taxon>Candidatus Vecturitrichia</taxon>
        <taxon>Candidatus Vecturitrichales</taxon>
        <taxon>Candidatus Vecturitrichaceae</taxon>
        <taxon>Candidatus Vecturithrix</taxon>
    </lineage>
</organism>